<dbReference type="Proteomes" id="UP001251870">
    <property type="component" value="Unassembled WGS sequence"/>
</dbReference>
<keyword evidence="2" id="KW-0812">Transmembrane</keyword>
<dbReference type="EMBL" id="JAVKGR010000001">
    <property type="protein sequence ID" value="MDR8018318.1"/>
    <property type="molecule type" value="Genomic_DNA"/>
</dbReference>
<feature type="compositionally biased region" description="Basic residues" evidence="1">
    <location>
        <begin position="49"/>
        <end position="58"/>
    </location>
</feature>
<dbReference type="InterPro" id="IPR002071">
    <property type="entry name" value="Thermonucl_AS"/>
</dbReference>
<accession>A0ABU2DP79</accession>
<reference evidence="4 5" key="1">
    <citation type="submission" date="2023-09" db="EMBL/GenBank/DDBJ databases">
        <title>Description of three actinobacteria isolated from air of manufacturing shop in a pharmaceutical factory.</title>
        <authorList>
            <person name="Zhang D.-F."/>
        </authorList>
    </citation>
    <scope>NUCLEOTIDE SEQUENCE [LARGE SCALE GENOMIC DNA]</scope>
    <source>
        <strain evidence="4 5">LY-0111</strain>
    </source>
</reference>
<dbReference type="PROSITE" id="PS01123">
    <property type="entry name" value="TNASE_1"/>
    <property type="match status" value="1"/>
</dbReference>
<proteinExistence type="predicted"/>
<organism evidence="4 5">
    <name type="scientific">Nesterenkonia aerolata</name>
    <dbReference type="NCBI Taxonomy" id="3074079"/>
    <lineage>
        <taxon>Bacteria</taxon>
        <taxon>Bacillati</taxon>
        <taxon>Actinomycetota</taxon>
        <taxon>Actinomycetes</taxon>
        <taxon>Micrococcales</taxon>
        <taxon>Micrococcaceae</taxon>
        <taxon>Nesterenkonia</taxon>
    </lineage>
</organism>
<keyword evidence="2" id="KW-0472">Membrane</keyword>
<dbReference type="Gene3D" id="2.40.50.90">
    <property type="match status" value="1"/>
</dbReference>
<comment type="caution">
    <text evidence="4">The sequence shown here is derived from an EMBL/GenBank/DDBJ whole genome shotgun (WGS) entry which is preliminary data.</text>
</comment>
<dbReference type="SMART" id="SM00318">
    <property type="entry name" value="SNc"/>
    <property type="match status" value="1"/>
</dbReference>
<feature type="compositionally biased region" description="Basic residues" evidence="1">
    <location>
        <begin position="25"/>
        <end position="38"/>
    </location>
</feature>
<dbReference type="SUPFAM" id="SSF50199">
    <property type="entry name" value="Staphylococcal nuclease"/>
    <property type="match status" value="1"/>
</dbReference>
<keyword evidence="2" id="KW-1133">Transmembrane helix</keyword>
<protein>
    <submittedName>
        <fullName evidence="4">Thermonuclease family protein</fullName>
    </submittedName>
</protein>
<keyword evidence="5" id="KW-1185">Reference proteome</keyword>
<dbReference type="Pfam" id="PF00565">
    <property type="entry name" value="SNase"/>
    <property type="match status" value="1"/>
</dbReference>
<dbReference type="InterPro" id="IPR035437">
    <property type="entry name" value="SNase_OB-fold_sf"/>
</dbReference>
<evidence type="ECO:0000256" key="1">
    <source>
        <dbReference type="SAM" id="MobiDB-lite"/>
    </source>
</evidence>
<sequence>MSSQQFGRFARRGARRVARQGMRDLRRRSGGSGNRRRSTGSSTGNGRRGPIRAGRRGPRGANGAVFPWIAALIGLLLLIGILIEVLGFSDTADGADGAGESAVVERVVDGDTLVVTLDGQQERVRLLNIDTPETVHPDKPTECLGPEATERMEELLRPGDEVQLAFDEERTDQYDRLLAGVYSEDTFINAQLARDGYGAPVVYAPNDRFLAEIEEAWEQAERDGVGVFADDLDCTPAIP</sequence>
<evidence type="ECO:0000259" key="3">
    <source>
        <dbReference type="PROSITE" id="PS50830"/>
    </source>
</evidence>
<feature type="transmembrane region" description="Helical" evidence="2">
    <location>
        <begin position="65"/>
        <end position="83"/>
    </location>
</feature>
<feature type="domain" description="TNase-like" evidence="3">
    <location>
        <begin position="98"/>
        <end position="230"/>
    </location>
</feature>
<dbReference type="RefSeq" id="WP_310547295.1">
    <property type="nucleotide sequence ID" value="NZ_JAVKGR010000001.1"/>
</dbReference>
<feature type="compositionally biased region" description="Basic residues" evidence="1">
    <location>
        <begin position="9"/>
        <end position="18"/>
    </location>
</feature>
<evidence type="ECO:0000313" key="5">
    <source>
        <dbReference type="Proteomes" id="UP001251870"/>
    </source>
</evidence>
<evidence type="ECO:0000256" key="2">
    <source>
        <dbReference type="SAM" id="Phobius"/>
    </source>
</evidence>
<name>A0ABU2DP79_9MICC</name>
<evidence type="ECO:0000313" key="4">
    <source>
        <dbReference type="EMBL" id="MDR8018318.1"/>
    </source>
</evidence>
<feature type="region of interest" description="Disordered" evidence="1">
    <location>
        <begin position="1"/>
        <end position="58"/>
    </location>
</feature>
<dbReference type="InterPro" id="IPR016071">
    <property type="entry name" value="Staphylococal_nuclease_OB-fold"/>
</dbReference>
<gene>
    <name evidence="4" type="ORF">RIL96_01880</name>
</gene>
<dbReference type="PROSITE" id="PS50830">
    <property type="entry name" value="TNASE_3"/>
    <property type="match status" value="1"/>
</dbReference>